<dbReference type="AlphaFoldDB" id="A0A254PU43"/>
<sequence>MAIACLNLKNKGMPSRHISPQSFDDILSELGDDPAIPDPHGIRKTTYPKGPPLQPPKPTKEPTWPEAFGSQNLLGQVPKLAGFLTFGACVFGIGIALLIGYESLKTSSESQVQESLKEISELKKEFSQLRTELQMEQDDLYEIIDQIEVSVHSLIENRSIHKVTAKPQALPHEAELSRWRYLGASQMRGSHQAFFDSGQGTVMFQKGMLVLGDWRLTHLEKDLATLSHGKGKTLNLKPSKTE</sequence>
<dbReference type="Proteomes" id="UP000197528">
    <property type="component" value="Unassembled WGS sequence"/>
</dbReference>
<reference evidence="4 5" key="1">
    <citation type="submission" date="2017-05" db="EMBL/GenBank/DDBJ databases">
        <title>Genome of Polynucleobacter sp. MWH-Feld-100.</title>
        <authorList>
            <person name="Hahn M.W."/>
        </authorList>
    </citation>
    <scope>NUCLEOTIDE SEQUENCE [LARGE SCALE GENOMIC DNA]</scope>
    <source>
        <strain evidence="4 5">MWH-Feld-100</strain>
    </source>
</reference>
<accession>A0A254PU43</accession>
<evidence type="ECO:0000313" key="4">
    <source>
        <dbReference type="EMBL" id="OWS70049.1"/>
    </source>
</evidence>
<gene>
    <name evidence="4" type="ORF">CBI31_06935</name>
</gene>
<evidence type="ECO:0000313" key="5">
    <source>
        <dbReference type="Proteomes" id="UP000197528"/>
    </source>
</evidence>
<evidence type="ECO:0000256" key="1">
    <source>
        <dbReference type="SAM" id="Coils"/>
    </source>
</evidence>
<keyword evidence="3" id="KW-0472">Membrane</keyword>
<feature type="region of interest" description="Disordered" evidence="2">
    <location>
        <begin position="34"/>
        <end position="62"/>
    </location>
</feature>
<evidence type="ECO:0000256" key="3">
    <source>
        <dbReference type="SAM" id="Phobius"/>
    </source>
</evidence>
<feature type="coiled-coil region" evidence="1">
    <location>
        <begin position="105"/>
        <end position="139"/>
    </location>
</feature>
<keyword evidence="5" id="KW-1185">Reference proteome</keyword>
<evidence type="ECO:0000256" key="2">
    <source>
        <dbReference type="SAM" id="MobiDB-lite"/>
    </source>
</evidence>
<comment type="caution">
    <text evidence="4">The sequence shown here is derived from an EMBL/GenBank/DDBJ whole genome shotgun (WGS) entry which is preliminary data.</text>
</comment>
<dbReference type="EMBL" id="NGUP01000003">
    <property type="protein sequence ID" value="OWS70049.1"/>
    <property type="molecule type" value="Genomic_DNA"/>
</dbReference>
<organism evidence="4 5">
    <name type="scientific">Polynucleobacter campilacus</name>
    <dbReference type="NCBI Taxonomy" id="1743163"/>
    <lineage>
        <taxon>Bacteria</taxon>
        <taxon>Pseudomonadati</taxon>
        <taxon>Pseudomonadota</taxon>
        <taxon>Betaproteobacteria</taxon>
        <taxon>Burkholderiales</taxon>
        <taxon>Burkholderiaceae</taxon>
        <taxon>Polynucleobacter</taxon>
    </lineage>
</organism>
<keyword evidence="3" id="KW-1133">Transmembrane helix</keyword>
<feature type="transmembrane region" description="Helical" evidence="3">
    <location>
        <begin position="80"/>
        <end position="101"/>
    </location>
</feature>
<name>A0A254PU43_9BURK</name>
<proteinExistence type="predicted"/>
<protein>
    <submittedName>
        <fullName evidence="4">Uncharacterized protein</fullName>
    </submittedName>
</protein>
<keyword evidence="3" id="KW-0812">Transmembrane</keyword>
<keyword evidence="1" id="KW-0175">Coiled coil</keyword>